<dbReference type="KEGG" id="marb:CJ263_12425"/>
<dbReference type="AlphaFoldDB" id="A0A223V6L9"/>
<dbReference type="RefSeq" id="WP_094997570.1">
    <property type="nucleotide sequence ID" value="NZ_BMJL01000007.1"/>
</dbReference>
<reference evidence="1 2" key="1">
    <citation type="submission" date="2017-08" db="EMBL/GenBank/DDBJ databases">
        <title>The complete genome sequence of Maribacter sp. B1, isolated from deep-sea sediment.</title>
        <authorList>
            <person name="Wu Y.-H."/>
            <person name="Cheng H."/>
            <person name="Xu X.-W."/>
        </authorList>
    </citation>
    <scope>NUCLEOTIDE SEQUENCE [LARGE SCALE GENOMIC DNA]</scope>
    <source>
        <strain evidence="1 2">B1</strain>
    </source>
</reference>
<keyword evidence="2" id="KW-1185">Reference proteome</keyword>
<evidence type="ECO:0000313" key="2">
    <source>
        <dbReference type="Proteomes" id="UP000215244"/>
    </source>
</evidence>
<protein>
    <submittedName>
        <fullName evidence="1">Uncharacterized protein</fullName>
    </submittedName>
</protein>
<sequence>MNEKEAHTIKKGTVALPQGLVRHSGFTDKAIIGNPKSQTRPTRGSFFSDLTIPILPRFEVFDGGDENRWDMLGTLTKNALDTLTGKASALTEGRPEMRFFGQLQRLHMEIPDALVKEVCTQEGNDGILVMKPVFEAHHIWAIPMAPIFSLRIRSPKLFASLLSFVHSLPFDNVFKRMGYLLECLFEWSLGVSESESDPETDCCAEGPCVLCFIEAHASDYAEYEDFDWLACMRGYRPKNTLFKMIRDLLLEAPIIDFNAFANLCFLEDDMDMEVDDLIVFLDREDSQLENGYINFVNEIAQYGYSHTIYDTSLTLGNDIKPFVMREEGQVNAVFNFMDLLNELLKKL</sequence>
<gene>
    <name evidence="1" type="ORF">CJ263_12425</name>
</gene>
<evidence type="ECO:0000313" key="1">
    <source>
        <dbReference type="EMBL" id="ASV30956.1"/>
    </source>
</evidence>
<name>A0A223V6L9_9FLAO</name>
<proteinExistence type="predicted"/>
<accession>A0A223V6L9</accession>
<dbReference type="EMBL" id="CP022957">
    <property type="protein sequence ID" value="ASV30956.1"/>
    <property type="molecule type" value="Genomic_DNA"/>
</dbReference>
<dbReference type="OrthoDB" id="1171368at2"/>
<organism evidence="1 2">
    <name type="scientific">Maribacter cobaltidurans</name>
    <dbReference type="NCBI Taxonomy" id="1178778"/>
    <lineage>
        <taxon>Bacteria</taxon>
        <taxon>Pseudomonadati</taxon>
        <taxon>Bacteroidota</taxon>
        <taxon>Flavobacteriia</taxon>
        <taxon>Flavobacteriales</taxon>
        <taxon>Flavobacteriaceae</taxon>
        <taxon>Maribacter</taxon>
    </lineage>
</organism>
<dbReference type="Proteomes" id="UP000215244">
    <property type="component" value="Chromosome"/>
</dbReference>